<dbReference type="RefSeq" id="XP_001792365.1">
    <property type="nucleotide sequence ID" value="XM_001792313.1"/>
</dbReference>
<gene>
    <name evidence="1" type="ORF">SNOG_01733</name>
</gene>
<proteinExistence type="predicted"/>
<evidence type="ECO:0000313" key="2">
    <source>
        <dbReference type="Proteomes" id="UP000001055"/>
    </source>
</evidence>
<dbReference type="GeneID" id="5969210"/>
<dbReference type="Proteomes" id="UP000001055">
    <property type="component" value="Unassembled WGS sequence"/>
</dbReference>
<evidence type="ECO:0000313" key="1">
    <source>
        <dbReference type="EMBL" id="EAT91382.1"/>
    </source>
</evidence>
<reference evidence="2" key="1">
    <citation type="journal article" date="2007" name="Plant Cell">
        <title>Dothideomycete-plant interactions illuminated by genome sequencing and EST analysis of the wheat pathogen Stagonospora nodorum.</title>
        <authorList>
            <person name="Hane J.K."/>
            <person name="Lowe R.G."/>
            <person name="Solomon P.S."/>
            <person name="Tan K.C."/>
            <person name="Schoch C.L."/>
            <person name="Spatafora J.W."/>
            <person name="Crous P.W."/>
            <person name="Kodira C."/>
            <person name="Birren B.W."/>
            <person name="Galagan J.E."/>
            <person name="Torriani S.F."/>
            <person name="McDonald B.A."/>
            <person name="Oliver R.P."/>
        </authorList>
    </citation>
    <scope>NUCLEOTIDE SEQUENCE [LARGE SCALE GENOMIC DNA]</scope>
    <source>
        <strain evidence="2">SN15 / ATCC MYA-4574 / FGSC 10173</strain>
    </source>
</reference>
<sequence length="90" mass="9858">MFIPLILLLAAFWAAIGVLLARWLKQAGYARPLKFTGRDLNLYGAGTGFGRETGFEGRERMEGRVLAGQGRDVRGEVGSRMASTLCGPWQ</sequence>
<accession>Q0V2N1</accession>
<dbReference type="KEGG" id="pno:SNOG_01733"/>
<dbReference type="AlphaFoldDB" id="Q0V2N1"/>
<protein>
    <submittedName>
        <fullName evidence="1">Uncharacterized protein</fullName>
    </submittedName>
</protein>
<dbReference type="eggNOG" id="ENOG502TA58">
    <property type="taxonomic scope" value="Eukaryota"/>
</dbReference>
<dbReference type="InParanoid" id="Q0V2N1"/>
<organism evidence="1 2">
    <name type="scientific">Phaeosphaeria nodorum (strain SN15 / ATCC MYA-4574 / FGSC 10173)</name>
    <name type="common">Glume blotch fungus</name>
    <name type="synonym">Parastagonospora nodorum</name>
    <dbReference type="NCBI Taxonomy" id="321614"/>
    <lineage>
        <taxon>Eukaryota</taxon>
        <taxon>Fungi</taxon>
        <taxon>Dikarya</taxon>
        <taxon>Ascomycota</taxon>
        <taxon>Pezizomycotina</taxon>
        <taxon>Dothideomycetes</taxon>
        <taxon>Pleosporomycetidae</taxon>
        <taxon>Pleosporales</taxon>
        <taxon>Pleosporineae</taxon>
        <taxon>Phaeosphaeriaceae</taxon>
        <taxon>Parastagonospora</taxon>
    </lineage>
</organism>
<dbReference type="OMA" id="GHARPFK"/>
<dbReference type="HOGENOM" id="CLU_2441601_0_0_1"/>
<name>Q0V2N1_PHANO</name>
<dbReference type="EMBL" id="CH445326">
    <property type="protein sequence ID" value="EAT91382.1"/>
    <property type="molecule type" value="Genomic_DNA"/>
</dbReference>